<dbReference type="InterPro" id="IPR002347">
    <property type="entry name" value="SDR_fam"/>
</dbReference>
<proteinExistence type="inferred from homology"/>
<dbReference type="AlphaFoldDB" id="A0AAW1Q9R3"/>
<evidence type="ECO:0000313" key="5">
    <source>
        <dbReference type="Proteomes" id="UP001489004"/>
    </source>
</evidence>
<dbReference type="PANTHER" id="PTHR43391:SF14">
    <property type="entry name" value="DEHYDROGENASE_REDUCTASE SDR FAMILY PROTEIN 7-LIKE"/>
    <property type="match status" value="1"/>
</dbReference>
<dbReference type="PANTHER" id="PTHR43391">
    <property type="entry name" value="RETINOL DEHYDROGENASE-RELATED"/>
    <property type="match status" value="1"/>
</dbReference>
<dbReference type="InterPro" id="IPR036291">
    <property type="entry name" value="NAD(P)-bd_dom_sf"/>
</dbReference>
<name>A0AAW1Q9R3_9CHLO</name>
<gene>
    <name evidence="4" type="ORF">WJX72_009840</name>
</gene>
<accession>A0AAW1Q9R3</accession>
<sequence length="180" mass="19171">MGPRAQVLALQADVSNYNEVRAAVSDAERQHGPVDVVFANAGISPYSALFVDGDIQLWEDVNRVNYLGVVYTLRAVLPGMVQRGSGHAVITCSIVGVCGGPGGSAYAASKFAVRGLADSIRAELLGTGVSLHLACPVWSDTPLARKAVQQWPELCKSFYENYITGLMPAESGGRVHDEEH</sequence>
<dbReference type="Proteomes" id="UP001489004">
    <property type="component" value="Unassembled WGS sequence"/>
</dbReference>
<dbReference type="InterPro" id="IPR020904">
    <property type="entry name" value="Sc_DH/Rdtase_CS"/>
</dbReference>
<dbReference type="PRINTS" id="PR00081">
    <property type="entry name" value="GDHRDH"/>
</dbReference>
<dbReference type="EMBL" id="JALJOR010000005">
    <property type="protein sequence ID" value="KAK9817122.1"/>
    <property type="molecule type" value="Genomic_DNA"/>
</dbReference>
<evidence type="ECO:0000256" key="1">
    <source>
        <dbReference type="ARBA" id="ARBA00006484"/>
    </source>
</evidence>
<evidence type="ECO:0000256" key="3">
    <source>
        <dbReference type="ARBA" id="ARBA00023002"/>
    </source>
</evidence>
<dbReference type="Gene3D" id="3.40.50.720">
    <property type="entry name" value="NAD(P)-binding Rossmann-like Domain"/>
    <property type="match status" value="1"/>
</dbReference>
<organism evidence="4 5">
    <name type="scientific">[Myrmecia] bisecta</name>
    <dbReference type="NCBI Taxonomy" id="41462"/>
    <lineage>
        <taxon>Eukaryota</taxon>
        <taxon>Viridiplantae</taxon>
        <taxon>Chlorophyta</taxon>
        <taxon>core chlorophytes</taxon>
        <taxon>Trebouxiophyceae</taxon>
        <taxon>Trebouxiales</taxon>
        <taxon>Trebouxiaceae</taxon>
        <taxon>Myrmecia</taxon>
    </lineage>
</organism>
<dbReference type="PROSITE" id="PS00061">
    <property type="entry name" value="ADH_SHORT"/>
    <property type="match status" value="1"/>
</dbReference>
<keyword evidence="2" id="KW-0521">NADP</keyword>
<reference evidence="4 5" key="1">
    <citation type="journal article" date="2024" name="Nat. Commun.">
        <title>Phylogenomics reveals the evolutionary origins of lichenization in chlorophyte algae.</title>
        <authorList>
            <person name="Puginier C."/>
            <person name="Libourel C."/>
            <person name="Otte J."/>
            <person name="Skaloud P."/>
            <person name="Haon M."/>
            <person name="Grisel S."/>
            <person name="Petersen M."/>
            <person name="Berrin J.G."/>
            <person name="Delaux P.M."/>
            <person name="Dal Grande F."/>
            <person name="Keller J."/>
        </authorList>
    </citation>
    <scope>NUCLEOTIDE SEQUENCE [LARGE SCALE GENOMIC DNA]</scope>
    <source>
        <strain evidence="4 5">SAG 2043</strain>
    </source>
</reference>
<protein>
    <submittedName>
        <fullName evidence="4">Uncharacterized protein</fullName>
    </submittedName>
</protein>
<keyword evidence="3" id="KW-0560">Oxidoreductase</keyword>
<dbReference type="CDD" id="cd05233">
    <property type="entry name" value="SDR_c"/>
    <property type="match status" value="1"/>
</dbReference>
<comment type="caution">
    <text evidence="4">The sequence shown here is derived from an EMBL/GenBank/DDBJ whole genome shotgun (WGS) entry which is preliminary data.</text>
</comment>
<comment type="similarity">
    <text evidence="1">Belongs to the short-chain dehydrogenases/reductases (SDR) family.</text>
</comment>
<evidence type="ECO:0000256" key="2">
    <source>
        <dbReference type="ARBA" id="ARBA00022857"/>
    </source>
</evidence>
<dbReference type="GO" id="GO:0016491">
    <property type="term" value="F:oxidoreductase activity"/>
    <property type="evidence" value="ECO:0007669"/>
    <property type="project" value="UniProtKB-KW"/>
</dbReference>
<dbReference type="Pfam" id="PF00106">
    <property type="entry name" value="adh_short"/>
    <property type="match status" value="1"/>
</dbReference>
<dbReference type="SUPFAM" id="SSF51735">
    <property type="entry name" value="NAD(P)-binding Rossmann-fold domains"/>
    <property type="match status" value="1"/>
</dbReference>
<keyword evidence="5" id="KW-1185">Reference proteome</keyword>
<evidence type="ECO:0000313" key="4">
    <source>
        <dbReference type="EMBL" id="KAK9817122.1"/>
    </source>
</evidence>